<dbReference type="InterPro" id="IPR013783">
    <property type="entry name" value="Ig-like_fold"/>
</dbReference>
<feature type="domain" description="Immunoglobulin" evidence="6">
    <location>
        <begin position="20"/>
        <end position="118"/>
    </location>
</feature>
<dbReference type="SUPFAM" id="SSF48726">
    <property type="entry name" value="Immunoglobulin"/>
    <property type="match status" value="1"/>
</dbReference>
<protein>
    <submittedName>
        <fullName evidence="7">CMRF35-like molecule 3</fullName>
    </submittedName>
</protein>
<dbReference type="GO" id="GO:0004888">
    <property type="term" value="F:transmembrane signaling receptor activity"/>
    <property type="evidence" value="ECO:0007669"/>
    <property type="project" value="TreeGrafter"/>
</dbReference>
<dbReference type="InterPro" id="IPR013106">
    <property type="entry name" value="Ig_V-set"/>
</dbReference>
<comment type="subcellular location">
    <subcellularLocation>
        <location evidence="1">Membrane</location>
    </subcellularLocation>
</comment>
<dbReference type="InterPro" id="IPR050671">
    <property type="entry name" value="CD300_family_receptors"/>
</dbReference>
<keyword evidence="8" id="KW-1185">Reference proteome</keyword>
<keyword evidence="3 4" id="KW-0472">Membrane</keyword>
<dbReference type="STRING" id="48698.ENSPFOP00000030651"/>
<dbReference type="PANTHER" id="PTHR11860:SF87">
    <property type="entry name" value="CMRF35-LIKE MOLECULE 8"/>
    <property type="match status" value="1"/>
</dbReference>
<dbReference type="GeneTree" id="ENSGT00940000175426"/>
<dbReference type="GeneID" id="103154158"/>
<dbReference type="EMBL" id="AYCK01016628">
    <property type="status" value="NOT_ANNOTATED_CDS"/>
    <property type="molecule type" value="Genomic_DNA"/>
</dbReference>
<evidence type="ECO:0000256" key="3">
    <source>
        <dbReference type="ARBA" id="ARBA00023136"/>
    </source>
</evidence>
<dbReference type="KEGG" id="pfor:103154158"/>
<reference evidence="8" key="1">
    <citation type="submission" date="2013-10" db="EMBL/GenBank/DDBJ databases">
        <authorList>
            <person name="Schartl M."/>
            <person name="Warren W."/>
        </authorList>
    </citation>
    <scope>NUCLEOTIDE SEQUENCE [LARGE SCALE GENOMIC DNA]</scope>
    <source>
        <strain evidence="8">female</strain>
    </source>
</reference>
<dbReference type="OrthoDB" id="9805957at2759"/>
<evidence type="ECO:0000256" key="1">
    <source>
        <dbReference type="ARBA" id="ARBA00004370"/>
    </source>
</evidence>
<reference evidence="7" key="2">
    <citation type="submission" date="2025-08" db="UniProtKB">
        <authorList>
            <consortium name="Ensembl"/>
        </authorList>
    </citation>
    <scope>IDENTIFICATION</scope>
</reference>
<feature type="signal peptide" evidence="5">
    <location>
        <begin position="1"/>
        <end position="18"/>
    </location>
</feature>
<keyword evidence="2 4" id="KW-0812">Transmembrane</keyword>
<feature type="chain" id="PRO_5001927084" evidence="5">
    <location>
        <begin position="19"/>
        <end position="324"/>
    </location>
</feature>
<dbReference type="GO" id="GO:0005886">
    <property type="term" value="C:plasma membrane"/>
    <property type="evidence" value="ECO:0007669"/>
    <property type="project" value="TreeGrafter"/>
</dbReference>
<dbReference type="SMART" id="SM00409">
    <property type="entry name" value="IG"/>
    <property type="match status" value="1"/>
</dbReference>
<sequence>MRSLSVLCCLFTVMATLGAEINVEGIEGGEVSFKCSHKLAHNNKKYFCTDPCKTSEDILVDVSPGKIATSGRITLVDSEDGSFTVKITQLLLSDAHVYWCAVIRSISNTYTSVNLTVHKAFKTTVPPIVSSSWFPTVTNSTQLTTRMGTNATGNILEVINSTTPTASALTNISLNPVLFAAAGTAATLIIFTLAAYIRKRREMSKPQLHLCLDNKEPRSEVTDRQFNDKGAKSDISVIFDHLRQHPTRPTGPVSLPVYENLPFSSGSRNLPADQQSIDDADHRIYITPLPSTAAEINSVSQSVPTEPPSRSLWFGLDISRINHV</sequence>
<dbReference type="Proteomes" id="UP000028760">
    <property type="component" value="Unassembled WGS sequence"/>
</dbReference>
<feature type="transmembrane region" description="Helical" evidence="4">
    <location>
        <begin position="177"/>
        <end position="197"/>
    </location>
</feature>
<dbReference type="OMA" id="DHRIYIT"/>
<evidence type="ECO:0000313" key="7">
    <source>
        <dbReference type="Ensembl" id="ENSPFOP00000030651.1"/>
    </source>
</evidence>
<proteinExistence type="predicted"/>
<organism evidence="7 8">
    <name type="scientific">Poecilia formosa</name>
    <name type="common">Amazon molly</name>
    <name type="synonym">Limia formosa</name>
    <dbReference type="NCBI Taxonomy" id="48698"/>
    <lineage>
        <taxon>Eukaryota</taxon>
        <taxon>Metazoa</taxon>
        <taxon>Chordata</taxon>
        <taxon>Craniata</taxon>
        <taxon>Vertebrata</taxon>
        <taxon>Euteleostomi</taxon>
        <taxon>Actinopterygii</taxon>
        <taxon>Neopterygii</taxon>
        <taxon>Teleostei</taxon>
        <taxon>Neoteleostei</taxon>
        <taxon>Acanthomorphata</taxon>
        <taxon>Ovalentaria</taxon>
        <taxon>Atherinomorphae</taxon>
        <taxon>Cyprinodontiformes</taxon>
        <taxon>Poeciliidae</taxon>
        <taxon>Poeciliinae</taxon>
        <taxon>Poecilia</taxon>
    </lineage>
</organism>
<dbReference type="RefSeq" id="XP_007575412.1">
    <property type="nucleotide sequence ID" value="XM_007575350.2"/>
</dbReference>
<evidence type="ECO:0000256" key="5">
    <source>
        <dbReference type="SAM" id="SignalP"/>
    </source>
</evidence>
<keyword evidence="5" id="KW-0732">Signal</keyword>
<dbReference type="AlphaFoldDB" id="A0A096MGW0"/>
<dbReference type="Ensembl" id="ENSPFOT00000023839.1">
    <property type="protein sequence ID" value="ENSPFOP00000030651.1"/>
    <property type="gene ID" value="ENSPFOG00000024797.1"/>
</dbReference>
<reference evidence="7" key="3">
    <citation type="submission" date="2025-09" db="UniProtKB">
        <authorList>
            <consortium name="Ensembl"/>
        </authorList>
    </citation>
    <scope>IDENTIFICATION</scope>
</reference>
<evidence type="ECO:0000313" key="8">
    <source>
        <dbReference type="Proteomes" id="UP000028760"/>
    </source>
</evidence>
<dbReference type="PANTHER" id="PTHR11860">
    <property type="entry name" value="POLYMERIC-IMMUNOGLOBULIN RECEPTOR"/>
    <property type="match status" value="1"/>
</dbReference>
<evidence type="ECO:0000256" key="4">
    <source>
        <dbReference type="SAM" id="Phobius"/>
    </source>
</evidence>
<keyword evidence="4" id="KW-1133">Transmembrane helix</keyword>
<evidence type="ECO:0000259" key="6">
    <source>
        <dbReference type="SMART" id="SM00409"/>
    </source>
</evidence>
<name>A0A096MGW0_POEFO</name>
<dbReference type="InterPro" id="IPR036179">
    <property type="entry name" value="Ig-like_dom_sf"/>
</dbReference>
<evidence type="ECO:0000256" key="2">
    <source>
        <dbReference type="ARBA" id="ARBA00022692"/>
    </source>
</evidence>
<dbReference type="Gene3D" id="2.60.40.10">
    <property type="entry name" value="Immunoglobulins"/>
    <property type="match status" value="1"/>
</dbReference>
<dbReference type="Pfam" id="PF07686">
    <property type="entry name" value="V-set"/>
    <property type="match status" value="1"/>
</dbReference>
<accession>A0A096MGW0</accession>
<dbReference type="InterPro" id="IPR003599">
    <property type="entry name" value="Ig_sub"/>
</dbReference>